<feature type="transmembrane region" description="Helical" evidence="13">
    <location>
        <begin position="434"/>
        <end position="456"/>
    </location>
</feature>
<dbReference type="GO" id="GO:0042910">
    <property type="term" value="F:xenobiotic transmembrane transporter activity"/>
    <property type="evidence" value="ECO:0007669"/>
    <property type="project" value="InterPro"/>
</dbReference>
<comment type="function">
    <text evidence="1">Multidrug efflux pump.</text>
</comment>
<evidence type="ECO:0000256" key="9">
    <source>
        <dbReference type="ARBA" id="ARBA00022989"/>
    </source>
</evidence>
<feature type="transmembrane region" description="Helical" evidence="13">
    <location>
        <begin position="330"/>
        <end position="353"/>
    </location>
</feature>
<protein>
    <recommendedName>
        <fullName evidence="4">Probable multidrug resistance protein NorM</fullName>
    </recommendedName>
    <alternativeName>
        <fullName evidence="12">Multidrug-efflux transporter</fullName>
    </alternativeName>
</protein>
<dbReference type="Proteomes" id="UP000284178">
    <property type="component" value="Unassembled WGS sequence"/>
</dbReference>
<dbReference type="EMBL" id="QRUP01000024">
    <property type="protein sequence ID" value="RGR69195.1"/>
    <property type="molecule type" value="Genomic_DNA"/>
</dbReference>
<evidence type="ECO:0000256" key="13">
    <source>
        <dbReference type="SAM" id="Phobius"/>
    </source>
</evidence>
<keyword evidence="5" id="KW-0813">Transport</keyword>
<feature type="transmembrane region" description="Helical" evidence="13">
    <location>
        <begin position="389"/>
        <end position="413"/>
    </location>
</feature>
<gene>
    <name evidence="14" type="ORF">DWY25_15005</name>
</gene>
<comment type="caution">
    <text evidence="14">The sequence shown here is derived from an EMBL/GenBank/DDBJ whole genome shotgun (WGS) entry which is preliminary data.</text>
</comment>
<dbReference type="GO" id="GO:0015297">
    <property type="term" value="F:antiporter activity"/>
    <property type="evidence" value="ECO:0007669"/>
    <property type="project" value="UniProtKB-KW"/>
</dbReference>
<evidence type="ECO:0000256" key="5">
    <source>
        <dbReference type="ARBA" id="ARBA00022448"/>
    </source>
</evidence>
<evidence type="ECO:0000256" key="2">
    <source>
        <dbReference type="ARBA" id="ARBA00004651"/>
    </source>
</evidence>
<proteinExistence type="inferred from homology"/>
<feature type="transmembrane region" description="Helical" evidence="13">
    <location>
        <begin position="239"/>
        <end position="260"/>
    </location>
</feature>
<evidence type="ECO:0000313" key="15">
    <source>
        <dbReference type="Proteomes" id="UP000284178"/>
    </source>
</evidence>
<dbReference type="PANTHER" id="PTHR43298">
    <property type="entry name" value="MULTIDRUG RESISTANCE PROTEIN NORM-RELATED"/>
    <property type="match status" value="1"/>
</dbReference>
<evidence type="ECO:0000256" key="12">
    <source>
        <dbReference type="ARBA" id="ARBA00031636"/>
    </source>
</evidence>
<dbReference type="GO" id="GO:0005886">
    <property type="term" value="C:plasma membrane"/>
    <property type="evidence" value="ECO:0007669"/>
    <property type="project" value="UniProtKB-SubCell"/>
</dbReference>
<dbReference type="InterPro" id="IPR048279">
    <property type="entry name" value="MdtK-like"/>
</dbReference>
<dbReference type="GO" id="GO:0006811">
    <property type="term" value="P:monoatomic ion transport"/>
    <property type="evidence" value="ECO:0007669"/>
    <property type="project" value="UniProtKB-KW"/>
</dbReference>
<dbReference type="Pfam" id="PF01554">
    <property type="entry name" value="MatE"/>
    <property type="match status" value="2"/>
</dbReference>
<feature type="transmembrane region" description="Helical" evidence="13">
    <location>
        <begin position="179"/>
        <end position="200"/>
    </location>
</feature>
<evidence type="ECO:0000256" key="3">
    <source>
        <dbReference type="ARBA" id="ARBA00010199"/>
    </source>
</evidence>
<evidence type="ECO:0000256" key="11">
    <source>
        <dbReference type="ARBA" id="ARBA00023136"/>
    </source>
</evidence>
<comment type="subcellular location">
    <subcellularLocation>
        <location evidence="2">Cell membrane</location>
        <topology evidence="2">Multi-pass membrane protein</topology>
    </subcellularLocation>
</comment>
<organism evidence="14 15">
    <name type="scientific">Holdemania filiformis</name>
    <dbReference type="NCBI Taxonomy" id="61171"/>
    <lineage>
        <taxon>Bacteria</taxon>
        <taxon>Bacillati</taxon>
        <taxon>Bacillota</taxon>
        <taxon>Erysipelotrichia</taxon>
        <taxon>Erysipelotrichales</taxon>
        <taxon>Erysipelotrichaceae</taxon>
        <taxon>Holdemania</taxon>
    </lineage>
</organism>
<accession>A0A412FLZ7</accession>
<keyword evidence="15" id="KW-1185">Reference proteome</keyword>
<evidence type="ECO:0000256" key="10">
    <source>
        <dbReference type="ARBA" id="ARBA00023065"/>
    </source>
</evidence>
<dbReference type="InterPro" id="IPR002528">
    <property type="entry name" value="MATE_fam"/>
</dbReference>
<dbReference type="AlphaFoldDB" id="A0A412FLZ7"/>
<feature type="transmembrane region" description="Helical" evidence="13">
    <location>
        <begin position="57"/>
        <end position="74"/>
    </location>
</feature>
<keyword evidence="10" id="KW-0406">Ion transport</keyword>
<dbReference type="InterPro" id="IPR050222">
    <property type="entry name" value="MATE_MdtK"/>
</dbReference>
<feature type="transmembrane region" description="Helical" evidence="13">
    <location>
        <begin position="212"/>
        <end position="233"/>
    </location>
</feature>
<reference evidence="14 15" key="1">
    <citation type="submission" date="2018-08" db="EMBL/GenBank/DDBJ databases">
        <title>A genome reference for cultivated species of the human gut microbiota.</title>
        <authorList>
            <person name="Zou Y."/>
            <person name="Xue W."/>
            <person name="Luo G."/>
        </authorList>
    </citation>
    <scope>NUCLEOTIDE SEQUENCE [LARGE SCALE GENOMIC DNA]</scope>
    <source>
        <strain evidence="14 15">AF24-29</strain>
    </source>
</reference>
<feature type="transmembrane region" description="Helical" evidence="13">
    <location>
        <begin position="365"/>
        <end position="383"/>
    </location>
</feature>
<dbReference type="NCBIfam" id="TIGR00797">
    <property type="entry name" value="matE"/>
    <property type="match status" value="1"/>
</dbReference>
<feature type="transmembrane region" description="Helical" evidence="13">
    <location>
        <begin position="105"/>
        <end position="125"/>
    </location>
</feature>
<comment type="similarity">
    <text evidence="3">Belongs to the multi antimicrobial extrusion (MATE) (TC 2.A.66.1) family.</text>
</comment>
<feature type="transmembrane region" description="Helical" evidence="13">
    <location>
        <begin position="137"/>
        <end position="159"/>
    </location>
</feature>
<feature type="transmembrane region" description="Helical" evidence="13">
    <location>
        <begin position="297"/>
        <end position="318"/>
    </location>
</feature>
<keyword evidence="6" id="KW-0050">Antiport</keyword>
<evidence type="ECO:0000256" key="8">
    <source>
        <dbReference type="ARBA" id="ARBA00022692"/>
    </source>
</evidence>
<dbReference type="PIRSF" id="PIRSF006603">
    <property type="entry name" value="DinF"/>
    <property type="match status" value="1"/>
</dbReference>
<keyword evidence="8 13" id="KW-0812">Transmembrane</keyword>
<name>A0A412FLZ7_9FIRM</name>
<feature type="transmembrane region" description="Helical" evidence="13">
    <location>
        <begin position="462"/>
        <end position="483"/>
    </location>
</feature>
<evidence type="ECO:0000256" key="1">
    <source>
        <dbReference type="ARBA" id="ARBA00003408"/>
    </source>
</evidence>
<evidence type="ECO:0000256" key="6">
    <source>
        <dbReference type="ARBA" id="ARBA00022449"/>
    </source>
</evidence>
<evidence type="ECO:0000256" key="7">
    <source>
        <dbReference type="ARBA" id="ARBA00022475"/>
    </source>
</evidence>
<sequence>MNLKTGKVDSAKTEEYPAFGRKSSDAGLHSLSFRLTISLITSLDKGEFKMKRENWAFLKRVILLSLPVMIQQLLTNMLNLCDTMMIGGIGENAISAVAIVNKVFFVYQLILFGLSNGIGIFISQYMGARQEDQITDLYNFGLGLCCVMGIVVTGILIVFPQPILGLFVQNPLVLADAEAYLGVLLWTLLPFACTSMISVACRVMGRPAIPMISGVISCLVNIVFNALLIYGLFGFPRWGVIGAAVATMIARFLEAAYLFYASRQSLTALKLRLKNHLPASMRWTVIRKALPLMGNELIWSLGLNMIFINYSFIAEQYIPAITVVDNISNLVYVAFSGCSVAVGVIIGQALGSGRLEQAKQDAKKMIGFALTVYLAGGLILVAIHRWAPVWFSLSPANVSMAASLILAKAFLAWTQGYANTVYYILRSGGDTKSVLIIDGLFTWFGPVLLSFLVARVFRVSLFPAYCIVEGAGLVKVCLATWFLKKGNWLKNLTESPAAAAEVDPA</sequence>
<keyword evidence="11 13" id="KW-0472">Membrane</keyword>
<evidence type="ECO:0000313" key="14">
    <source>
        <dbReference type="EMBL" id="RGR69195.1"/>
    </source>
</evidence>
<dbReference type="PANTHER" id="PTHR43298:SF2">
    <property type="entry name" value="FMN_FAD EXPORTER YEEO-RELATED"/>
    <property type="match status" value="1"/>
</dbReference>
<keyword evidence="9 13" id="KW-1133">Transmembrane helix</keyword>
<keyword evidence="7" id="KW-1003">Cell membrane</keyword>
<evidence type="ECO:0000256" key="4">
    <source>
        <dbReference type="ARBA" id="ARBA00020268"/>
    </source>
</evidence>